<comment type="caution">
    <text evidence="2">The sequence shown here is derived from an EMBL/GenBank/DDBJ whole genome shotgun (WGS) entry which is preliminary data.</text>
</comment>
<protein>
    <recommendedName>
        <fullName evidence="4">DUF4232 domain-containing protein</fullName>
    </recommendedName>
</protein>
<dbReference type="Proteomes" id="UP000585272">
    <property type="component" value="Unassembled WGS sequence"/>
</dbReference>
<gene>
    <name evidence="2" type="ORF">BDZ31_002367</name>
</gene>
<sequence>MSTTSRARGRALLGLLALAATAAALPGAASAATQPVELRVSIARPDPRLRVLTLRASCTPGCTLALGKLNVLPYRTRGGVEQLPHGAEGALRGRRSIPAGRTVTFRVPVPVGVEQFAADALLRSEALAGNVVVQVRQAGSTFEAVRQFTVTGPGTPAPFPASPFVDAIRVPAQPRGKATRKARYKVTVAGTQTSTWSYDRSRHEGACKVIAKGSGRQTLTLRSTAAATVDALTLPGGSPILRRVGTKGIWTFVPVRIDAVRDGAETKSAAGDCGAFGGDGSGEPPQCTRTGAVEANVIVGYFGRDRLGGFVSGASFTEPSPLPDCPVELPAGVVDPLDFLDPRLQRTAPLTAGGAPGKVIVVHRLSDVTKVEGGRVRTTGRITITFRKVN</sequence>
<dbReference type="EMBL" id="JACHNU010000002">
    <property type="protein sequence ID" value="MBB4662781.1"/>
    <property type="molecule type" value="Genomic_DNA"/>
</dbReference>
<evidence type="ECO:0008006" key="4">
    <source>
        <dbReference type="Google" id="ProtNLM"/>
    </source>
</evidence>
<feature type="chain" id="PRO_5032444442" description="DUF4232 domain-containing protein" evidence="1">
    <location>
        <begin position="32"/>
        <end position="390"/>
    </location>
</feature>
<organism evidence="2 3">
    <name type="scientific">Conexibacter arvalis</name>
    <dbReference type="NCBI Taxonomy" id="912552"/>
    <lineage>
        <taxon>Bacteria</taxon>
        <taxon>Bacillati</taxon>
        <taxon>Actinomycetota</taxon>
        <taxon>Thermoleophilia</taxon>
        <taxon>Solirubrobacterales</taxon>
        <taxon>Conexibacteraceae</taxon>
        <taxon>Conexibacter</taxon>
    </lineage>
</organism>
<dbReference type="AlphaFoldDB" id="A0A840IEX9"/>
<evidence type="ECO:0000313" key="2">
    <source>
        <dbReference type="EMBL" id="MBB4662781.1"/>
    </source>
</evidence>
<keyword evidence="1" id="KW-0732">Signal</keyword>
<evidence type="ECO:0000313" key="3">
    <source>
        <dbReference type="Proteomes" id="UP000585272"/>
    </source>
</evidence>
<dbReference type="RefSeq" id="WP_183342227.1">
    <property type="nucleotide sequence ID" value="NZ_JACHNU010000002.1"/>
</dbReference>
<proteinExistence type="predicted"/>
<evidence type="ECO:0000256" key="1">
    <source>
        <dbReference type="SAM" id="SignalP"/>
    </source>
</evidence>
<name>A0A840IEX9_9ACTN</name>
<feature type="signal peptide" evidence="1">
    <location>
        <begin position="1"/>
        <end position="31"/>
    </location>
</feature>
<reference evidence="2 3" key="1">
    <citation type="submission" date="2020-08" db="EMBL/GenBank/DDBJ databases">
        <title>Genomic Encyclopedia of Archaeal and Bacterial Type Strains, Phase II (KMG-II): from individual species to whole genera.</title>
        <authorList>
            <person name="Goeker M."/>
        </authorList>
    </citation>
    <scope>NUCLEOTIDE SEQUENCE [LARGE SCALE GENOMIC DNA]</scope>
    <source>
        <strain evidence="2 3">DSM 23288</strain>
    </source>
</reference>
<keyword evidence="3" id="KW-1185">Reference proteome</keyword>
<accession>A0A840IEX9</accession>